<dbReference type="OrthoDB" id="9801773at2"/>
<dbReference type="KEGG" id="mbur:EQU24_02400"/>
<dbReference type="CDD" id="cd07820">
    <property type="entry name" value="SRPBCC_3"/>
    <property type="match status" value="1"/>
</dbReference>
<keyword evidence="2" id="KW-1185">Reference proteome</keyword>
<evidence type="ECO:0008006" key="3">
    <source>
        <dbReference type="Google" id="ProtNLM"/>
    </source>
</evidence>
<dbReference type="EMBL" id="CP035467">
    <property type="protein sequence ID" value="QCW81230.1"/>
    <property type="molecule type" value="Genomic_DNA"/>
</dbReference>
<name>A0A4P9UL50_METBY</name>
<proteinExistence type="predicted"/>
<reference evidence="2" key="1">
    <citation type="journal article" date="2019" name="J. Bacteriol.">
        <title>A Mutagenic Screen Identifies a TonB-Dependent Receptor Required for the Lanthanide Metal Switch in the Type I Methanotroph 'Methylotuvimicrobium buryatense' 5GB1C.</title>
        <authorList>
            <person name="Groom J.D."/>
            <person name="Ford S.M."/>
            <person name="Pesesky M.W."/>
            <person name="Lidstrom M.E."/>
        </authorList>
    </citation>
    <scope>NUCLEOTIDE SEQUENCE [LARGE SCALE GENOMIC DNA]</scope>
    <source>
        <strain evidence="2">5GB1C</strain>
    </source>
</reference>
<protein>
    <recommendedName>
        <fullName evidence="3">Ligand-binding SRPBCC domain-containing protein</fullName>
    </recommendedName>
</protein>
<accession>A0A4P9UL50</accession>
<gene>
    <name evidence="1" type="ORF">EQU24_02400</name>
</gene>
<dbReference type="SUPFAM" id="SSF55961">
    <property type="entry name" value="Bet v1-like"/>
    <property type="match status" value="1"/>
</dbReference>
<dbReference type="InterPro" id="IPR023393">
    <property type="entry name" value="START-like_dom_sf"/>
</dbReference>
<evidence type="ECO:0000313" key="2">
    <source>
        <dbReference type="Proteomes" id="UP000305881"/>
    </source>
</evidence>
<sequence length="154" mass="18254">MKLYRLYRRQPLRLSLSEAWDFFSSPHHLNDITPEFFNVRITSDVPGRIYAGLLIAYRMKAVFGFPMTWLSEISHCDEPNYFIYQQRIGPFKFWSHEVRLTEQGQGVVLEDIMFYAMPLGWLGVILNQLLIADRLDRIFAVRRDYIKAKWGSDD</sequence>
<dbReference type="AlphaFoldDB" id="A0A4P9UL50"/>
<dbReference type="Proteomes" id="UP000305881">
    <property type="component" value="Chromosome"/>
</dbReference>
<dbReference type="STRING" id="675511.GCA_000341735_02524"/>
<evidence type="ECO:0000313" key="1">
    <source>
        <dbReference type="EMBL" id="QCW81230.1"/>
    </source>
</evidence>
<dbReference type="Gene3D" id="3.30.530.20">
    <property type="match status" value="1"/>
</dbReference>
<organism evidence="1 2">
    <name type="scientific">Methylotuvimicrobium buryatense</name>
    <name type="common">Methylomicrobium buryatense</name>
    <dbReference type="NCBI Taxonomy" id="95641"/>
    <lineage>
        <taxon>Bacteria</taxon>
        <taxon>Pseudomonadati</taxon>
        <taxon>Pseudomonadota</taxon>
        <taxon>Gammaproteobacteria</taxon>
        <taxon>Methylococcales</taxon>
        <taxon>Methylococcaceae</taxon>
        <taxon>Methylotuvimicrobium</taxon>
    </lineage>
</organism>
<dbReference type="RefSeq" id="WP_026130211.1">
    <property type="nucleotide sequence ID" value="NZ_CP035467.1"/>
</dbReference>